<keyword evidence="1" id="KW-0812">Transmembrane</keyword>
<reference evidence="2 3" key="1">
    <citation type="submission" date="2018-08" db="EMBL/GenBank/DDBJ databases">
        <title>Wenzhouxiangella salilacus sp. nov., a novel bacterium isolated from a saline lake in Xinjiang Province, China.</title>
        <authorList>
            <person name="Han S."/>
        </authorList>
    </citation>
    <scope>NUCLEOTIDE SEQUENCE [LARGE SCALE GENOMIC DNA]</scope>
    <source>
        <strain evidence="2 3">XDB06</strain>
    </source>
</reference>
<organism evidence="2 3">
    <name type="scientific">Wenzhouxiangella sediminis</name>
    <dbReference type="NCBI Taxonomy" id="1792836"/>
    <lineage>
        <taxon>Bacteria</taxon>
        <taxon>Pseudomonadati</taxon>
        <taxon>Pseudomonadota</taxon>
        <taxon>Gammaproteobacteria</taxon>
        <taxon>Chromatiales</taxon>
        <taxon>Wenzhouxiangellaceae</taxon>
        <taxon>Wenzhouxiangella</taxon>
    </lineage>
</organism>
<dbReference type="EMBL" id="QUZK01000033">
    <property type="protein sequence ID" value="RFF30685.1"/>
    <property type="molecule type" value="Genomic_DNA"/>
</dbReference>
<feature type="transmembrane region" description="Helical" evidence="1">
    <location>
        <begin position="97"/>
        <end position="122"/>
    </location>
</feature>
<evidence type="ECO:0000313" key="3">
    <source>
        <dbReference type="Proteomes" id="UP000260351"/>
    </source>
</evidence>
<keyword evidence="1" id="KW-1133">Transmembrane helix</keyword>
<dbReference type="OrthoDB" id="2913980at2"/>
<keyword evidence="1" id="KW-0472">Membrane</keyword>
<name>A0A3E1KAA7_9GAMM</name>
<accession>A0A3E1KAA7</accession>
<evidence type="ECO:0000313" key="2">
    <source>
        <dbReference type="EMBL" id="RFF30685.1"/>
    </source>
</evidence>
<dbReference type="AlphaFoldDB" id="A0A3E1KAA7"/>
<sequence length="134" mass="13757">MQNTRWLMIASAAWFLVLALATSFAGVDLLVATGLDISVAATPMLKLLGAALLGFAIMNWMAKGTMIGGIYARPLASGNFIYFAVATLSLLKPLIGGVLPVAMIVALAIHAAFAVAFGWLLFGQGPACVGGSGD</sequence>
<comment type="caution">
    <text evidence="2">The sequence shown here is derived from an EMBL/GenBank/DDBJ whole genome shotgun (WGS) entry which is preliminary data.</text>
</comment>
<evidence type="ECO:0000256" key="1">
    <source>
        <dbReference type="SAM" id="Phobius"/>
    </source>
</evidence>
<keyword evidence="3" id="KW-1185">Reference proteome</keyword>
<feature type="transmembrane region" description="Helical" evidence="1">
    <location>
        <begin position="70"/>
        <end position="91"/>
    </location>
</feature>
<gene>
    <name evidence="2" type="ORF">DZC52_07065</name>
</gene>
<proteinExistence type="predicted"/>
<dbReference type="Proteomes" id="UP000260351">
    <property type="component" value="Unassembled WGS sequence"/>
</dbReference>
<feature type="transmembrane region" description="Helical" evidence="1">
    <location>
        <begin position="35"/>
        <end position="58"/>
    </location>
</feature>
<protein>
    <submittedName>
        <fullName evidence="2">Uncharacterized protein</fullName>
    </submittedName>
</protein>